<evidence type="ECO:0000256" key="1">
    <source>
        <dbReference type="SAM" id="Phobius"/>
    </source>
</evidence>
<proteinExistence type="predicted"/>
<feature type="transmembrane region" description="Helical" evidence="1">
    <location>
        <begin position="12"/>
        <end position="39"/>
    </location>
</feature>
<feature type="transmembrane region" description="Helical" evidence="1">
    <location>
        <begin position="51"/>
        <end position="72"/>
    </location>
</feature>
<evidence type="ECO:0000313" key="3">
    <source>
        <dbReference type="Proteomes" id="UP000244338"/>
    </source>
</evidence>
<accession>A0A2R6XYE5</accession>
<name>A0A2R6XYE5_9BACL</name>
<keyword evidence="1" id="KW-1133">Transmembrane helix</keyword>
<sequence length="138" mass="16071">MKRANHFLQFIIHWFEWLLAVIIIFAVFGEGAMMVSALYDYIRTWELTEKFHTFLSDALLYIIGLEIALLLLKRDLILIIDIMIYTIARKVIIQNVAIWEVLLAVLAIAILYLLKLYGATLGQKVRQMAVEEIDEERS</sequence>
<feature type="transmembrane region" description="Helical" evidence="1">
    <location>
        <begin position="92"/>
        <end position="114"/>
    </location>
</feature>
<protein>
    <recommendedName>
        <fullName evidence="4">Protein PsiE</fullName>
    </recommendedName>
</protein>
<evidence type="ECO:0000313" key="2">
    <source>
        <dbReference type="EMBL" id="PTQ55422.1"/>
    </source>
</evidence>
<keyword evidence="1" id="KW-0812">Transmembrane</keyword>
<evidence type="ECO:0008006" key="4">
    <source>
        <dbReference type="Google" id="ProtNLM"/>
    </source>
</evidence>
<reference evidence="3" key="1">
    <citation type="journal article" date="2018" name="Sci. Rep.">
        <title>Lignite coal burning seam in the remote Altai Mountains harbors a hydrogen-driven thermophilic microbial community.</title>
        <authorList>
            <person name="Kadnikov V.V."/>
            <person name="Mardanov A.V."/>
            <person name="Ivasenko D.A."/>
            <person name="Antsiferov D.V."/>
            <person name="Beletsky A.V."/>
            <person name="Karnachuk O.V."/>
            <person name="Ravin N.V."/>
        </authorList>
    </citation>
    <scope>NUCLEOTIDE SEQUENCE [LARGE SCALE GENOMIC DNA]</scope>
</reference>
<organism evidence="2 3">
    <name type="scientific">Candidatus Carbonibacillus altaicus</name>
    <dbReference type="NCBI Taxonomy" id="2163959"/>
    <lineage>
        <taxon>Bacteria</taxon>
        <taxon>Bacillati</taxon>
        <taxon>Bacillota</taxon>
        <taxon>Bacilli</taxon>
        <taxon>Bacillales</taxon>
        <taxon>Candidatus Carbonibacillus</taxon>
    </lineage>
</organism>
<dbReference type="EMBL" id="PEBX01000118">
    <property type="protein sequence ID" value="PTQ55422.1"/>
    <property type="molecule type" value="Genomic_DNA"/>
</dbReference>
<gene>
    <name evidence="2" type="ORF">BSOLF_2131</name>
</gene>
<dbReference type="AlphaFoldDB" id="A0A2R6XYE5"/>
<dbReference type="Proteomes" id="UP000244338">
    <property type="component" value="Unassembled WGS sequence"/>
</dbReference>
<keyword evidence="1" id="KW-0472">Membrane</keyword>
<comment type="caution">
    <text evidence="2">The sequence shown here is derived from an EMBL/GenBank/DDBJ whole genome shotgun (WGS) entry which is preliminary data.</text>
</comment>